<feature type="compositionally biased region" description="Basic and acidic residues" evidence="2">
    <location>
        <begin position="156"/>
        <end position="166"/>
    </location>
</feature>
<dbReference type="SUPFAM" id="SSF51735">
    <property type="entry name" value="NAD(P)-binding Rossmann-fold domains"/>
    <property type="match status" value="1"/>
</dbReference>
<proteinExistence type="inferred from homology"/>
<evidence type="ECO:0000313" key="4">
    <source>
        <dbReference type="EMBL" id="RXE57466.1"/>
    </source>
</evidence>
<dbReference type="Gene3D" id="3.40.50.720">
    <property type="entry name" value="NAD(P)-binding Rossmann-like Domain"/>
    <property type="match status" value="1"/>
</dbReference>
<name>A0A498H7H7_9EURY</name>
<feature type="domain" description="NAD-dependent epimerase/dehydratase" evidence="3">
    <location>
        <begin position="9"/>
        <end position="135"/>
    </location>
</feature>
<dbReference type="AlphaFoldDB" id="A0A498H7H7"/>
<reference evidence="4 5" key="1">
    <citation type="journal article" date="2015" name="Int. J. Syst. Evol. Microbiol.">
        <title>Methanoculleus taiwanensis sp. nov., a methanogen isolated from deep marine sediment at the deformation front area near Taiwan.</title>
        <authorList>
            <person name="Weng C.Y."/>
            <person name="Chen S.C."/>
            <person name="Lai M.C."/>
            <person name="Wu S.Y."/>
            <person name="Lin S."/>
            <person name="Yang T.F."/>
            <person name="Chen P.C."/>
        </authorList>
    </citation>
    <scope>NUCLEOTIDE SEQUENCE [LARGE SCALE GENOMIC DNA]</scope>
    <source>
        <strain evidence="4 5">CYW4</strain>
    </source>
</reference>
<dbReference type="OrthoDB" id="4907at2157"/>
<evidence type="ECO:0000259" key="3">
    <source>
        <dbReference type="Pfam" id="PF01370"/>
    </source>
</evidence>
<dbReference type="PANTHER" id="PTHR43000">
    <property type="entry name" value="DTDP-D-GLUCOSE 4,6-DEHYDRATASE-RELATED"/>
    <property type="match status" value="1"/>
</dbReference>
<accession>A0A498H7H7</accession>
<comment type="caution">
    <text evidence="4">The sequence shown here is derived from an EMBL/GenBank/DDBJ whole genome shotgun (WGS) entry which is preliminary data.</text>
</comment>
<evidence type="ECO:0000313" key="5">
    <source>
        <dbReference type="Proteomes" id="UP000290932"/>
    </source>
</evidence>
<organism evidence="4 5">
    <name type="scientific">Methanoculleus taiwanensis</name>
    <dbReference type="NCBI Taxonomy" id="1550565"/>
    <lineage>
        <taxon>Archaea</taxon>
        <taxon>Methanobacteriati</taxon>
        <taxon>Methanobacteriota</taxon>
        <taxon>Stenosarchaea group</taxon>
        <taxon>Methanomicrobia</taxon>
        <taxon>Methanomicrobiales</taxon>
        <taxon>Methanomicrobiaceae</taxon>
        <taxon>Methanoculleus</taxon>
    </lineage>
</organism>
<evidence type="ECO:0000256" key="1">
    <source>
        <dbReference type="ARBA" id="ARBA00007637"/>
    </source>
</evidence>
<gene>
    <name evidence="4" type="ORF">ABH15_03635</name>
</gene>
<keyword evidence="5" id="KW-1185">Reference proteome</keyword>
<dbReference type="Proteomes" id="UP000290932">
    <property type="component" value="Unassembled WGS sequence"/>
</dbReference>
<feature type="domain" description="NAD-dependent epimerase/dehydratase" evidence="3">
    <location>
        <begin position="179"/>
        <end position="284"/>
    </location>
</feature>
<dbReference type="InterPro" id="IPR036291">
    <property type="entry name" value="NAD(P)-bd_dom_sf"/>
</dbReference>
<protein>
    <submittedName>
        <fullName evidence="4">Dehydratase</fullName>
    </submittedName>
</protein>
<feature type="region of interest" description="Disordered" evidence="2">
    <location>
        <begin position="156"/>
        <end position="184"/>
    </location>
</feature>
<evidence type="ECO:0000256" key="2">
    <source>
        <dbReference type="SAM" id="MobiDB-lite"/>
    </source>
</evidence>
<dbReference type="EMBL" id="LHQS01000001">
    <property type="protein sequence ID" value="RXE57466.1"/>
    <property type="molecule type" value="Genomic_DNA"/>
</dbReference>
<comment type="similarity">
    <text evidence="1">Belongs to the NAD(P)-dependent epimerase/dehydratase family.</text>
</comment>
<dbReference type="InterPro" id="IPR001509">
    <property type="entry name" value="Epimerase_deHydtase"/>
</dbReference>
<dbReference type="Pfam" id="PF01370">
    <property type="entry name" value="Epimerase"/>
    <property type="match status" value="2"/>
</dbReference>
<sequence>MSDDTNTTILITGGAGFIGSHLTDELFRHGYHVRILDNLSPRVHGVDRKLPKHLDPRADLMVGDIRDAHTVQEALEGVDAVIHLAASVSTRQSMYTIEQYMSTNNLGTAVLLEELIKNPVGRLIVASSSSIYGEGLYGSFNGSVYTTIERRPDRLAKGDFEPRSPDGEVLYPLPTPEGKEPSPKSIYALSKYNQEKMCMMIGGTYGIPTVALRLFNVYGPRQGYANPYTGALTDYAARLLLDESPLLFEDGQQQRDFVSVYDVARAFRLALEVPKAAGMTFNIGNGRPYTFRSVATTMALLMGRPDLQPEETGTHRIGEVRHCFADIGRAREVLGYEPQIPLVEGLADLAAWVAEQMAEEHERELQQQEIAAGRMVT</sequence>